<dbReference type="SUPFAM" id="SSF51695">
    <property type="entry name" value="PLC-like phosphodiesterases"/>
    <property type="match status" value="1"/>
</dbReference>
<dbReference type="Proteomes" id="UP000786811">
    <property type="component" value="Unassembled WGS sequence"/>
</dbReference>
<dbReference type="GO" id="GO:0006629">
    <property type="term" value="P:lipid metabolic process"/>
    <property type="evidence" value="ECO:0007669"/>
    <property type="project" value="InterPro"/>
</dbReference>
<organism evidence="3 4">
    <name type="scientific">Cotesia congregata</name>
    <name type="common">Parasitoid wasp</name>
    <name type="synonym">Apanteles congregatus</name>
    <dbReference type="NCBI Taxonomy" id="51543"/>
    <lineage>
        <taxon>Eukaryota</taxon>
        <taxon>Metazoa</taxon>
        <taxon>Ecdysozoa</taxon>
        <taxon>Arthropoda</taxon>
        <taxon>Hexapoda</taxon>
        <taxon>Insecta</taxon>
        <taxon>Pterygota</taxon>
        <taxon>Neoptera</taxon>
        <taxon>Endopterygota</taxon>
        <taxon>Hymenoptera</taxon>
        <taxon>Apocrita</taxon>
        <taxon>Ichneumonoidea</taxon>
        <taxon>Braconidae</taxon>
        <taxon>Microgastrinae</taxon>
        <taxon>Cotesia</taxon>
    </lineage>
</organism>
<evidence type="ECO:0000259" key="2">
    <source>
        <dbReference type="Pfam" id="PF00388"/>
    </source>
</evidence>
<evidence type="ECO:0000313" key="3">
    <source>
        <dbReference type="EMBL" id="CAG5076064.1"/>
    </source>
</evidence>
<gene>
    <name evidence="3" type="ORF">HICCMSTLAB_LOCUS2045</name>
</gene>
<keyword evidence="4" id="KW-1185">Reference proteome</keyword>
<proteinExistence type="predicted"/>
<reference evidence="3" key="1">
    <citation type="submission" date="2021-04" db="EMBL/GenBank/DDBJ databases">
        <authorList>
            <person name="Chebbi M.A.C M."/>
        </authorList>
    </citation>
    <scope>NUCLEOTIDE SEQUENCE</scope>
</reference>
<dbReference type="PROSITE" id="PS50007">
    <property type="entry name" value="PIPLC_X_DOMAIN"/>
    <property type="match status" value="1"/>
</dbReference>
<feature type="domain" description="Phosphatidylinositol-specific phospholipase C X" evidence="2">
    <location>
        <begin position="56"/>
        <end position="155"/>
    </location>
</feature>
<comment type="caution">
    <text evidence="3">The sequence shown here is derived from an EMBL/GenBank/DDBJ whole genome shotgun (WGS) entry which is preliminary data.</text>
</comment>
<dbReference type="EMBL" id="CAJNRD030001116">
    <property type="protein sequence ID" value="CAG5076064.1"/>
    <property type="molecule type" value="Genomic_DNA"/>
</dbReference>
<dbReference type="InterPro" id="IPR017946">
    <property type="entry name" value="PLC-like_Pdiesterase_TIM-brl"/>
</dbReference>
<name>A0A8J2E3L5_COTCN</name>
<sequence>MFLPITLLVSIILSSNLVEACSCSKHEWEPFSSRKPAMSYLSNFRELNSLSFVTTHSSYSYLIKDPLLQTQDFEVRLQMKYGVRGLDVGVYSSLGSFEIYVGDTALNITFDDVLDEVNEFLNNNPWELMILMISRAHDSVRHSKNYCRVLNRYLSQQNGGRLVTKWQLNDTIGLHRGKILVASLDPAFRECAFPIRENCLVNDDQDLDQEKVAKFGAVAKWSSLARFTRIMARGTSNCYVNDVSFAYKGNLDRKTLARDAGYRQFDNSCAQPLNLDAMELFKKPRGFLVMLFDFICQKVIDTVIDANYGDSSWRSGLN</sequence>
<dbReference type="Pfam" id="PF00388">
    <property type="entry name" value="PI-PLC-X"/>
    <property type="match status" value="1"/>
</dbReference>
<dbReference type="AlphaFoldDB" id="A0A8J2E3L5"/>
<dbReference type="Gene3D" id="3.20.20.190">
    <property type="entry name" value="Phosphatidylinositol (PI) phosphodiesterase"/>
    <property type="match status" value="1"/>
</dbReference>
<dbReference type="PANTHER" id="PTHR13593:SF113">
    <property type="entry name" value="SI:DKEY-266F7.9"/>
    <property type="match status" value="1"/>
</dbReference>
<dbReference type="GO" id="GO:0008081">
    <property type="term" value="F:phosphoric diester hydrolase activity"/>
    <property type="evidence" value="ECO:0007669"/>
    <property type="project" value="InterPro"/>
</dbReference>
<dbReference type="PANTHER" id="PTHR13593">
    <property type="match status" value="1"/>
</dbReference>
<accession>A0A8J2E3L5</accession>
<dbReference type="InterPro" id="IPR051057">
    <property type="entry name" value="PI-PLC_domain"/>
</dbReference>
<feature type="chain" id="PRO_5035292467" description="Phosphatidylinositol-specific phospholipase C X domain-containing protein" evidence="1">
    <location>
        <begin position="21"/>
        <end position="318"/>
    </location>
</feature>
<dbReference type="OrthoDB" id="7697653at2759"/>
<evidence type="ECO:0000313" key="4">
    <source>
        <dbReference type="Proteomes" id="UP000786811"/>
    </source>
</evidence>
<dbReference type="InterPro" id="IPR000909">
    <property type="entry name" value="PLipase_C_PInositol-sp_X_dom"/>
</dbReference>
<protein>
    <recommendedName>
        <fullName evidence="2">Phosphatidylinositol-specific phospholipase C X domain-containing protein</fullName>
    </recommendedName>
</protein>
<keyword evidence="1" id="KW-0732">Signal</keyword>
<evidence type="ECO:0000256" key="1">
    <source>
        <dbReference type="SAM" id="SignalP"/>
    </source>
</evidence>
<feature type="signal peptide" evidence="1">
    <location>
        <begin position="1"/>
        <end position="20"/>
    </location>
</feature>